<dbReference type="STRING" id="563192.HMPREF0179_02818"/>
<dbReference type="Pfam" id="PF00291">
    <property type="entry name" value="PALP"/>
    <property type="match status" value="1"/>
</dbReference>
<organism evidence="7 8">
    <name type="scientific">Bilophila wadsworthia (strain 3_1_6)</name>
    <dbReference type="NCBI Taxonomy" id="563192"/>
    <lineage>
        <taxon>Bacteria</taxon>
        <taxon>Pseudomonadati</taxon>
        <taxon>Thermodesulfobacteriota</taxon>
        <taxon>Desulfovibrionia</taxon>
        <taxon>Desulfovibrionales</taxon>
        <taxon>Desulfovibrionaceae</taxon>
        <taxon>Bilophila</taxon>
    </lineage>
</organism>
<feature type="domain" description="Tryptophan synthase beta chain-like PALP" evidence="6">
    <location>
        <begin position="17"/>
        <end position="332"/>
    </location>
</feature>
<evidence type="ECO:0000256" key="3">
    <source>
        <dbReference type="ARBA" id="ARBA00022898"/>
    </source>
</evidence>
<comment type="cofactor">
    <cofactor evidence="1">
        <name>pyridoxal 5'-phosphate</name>
        <dbReference type="ChEBI" id="CHEBI:597326"/>
    </cofactor>
</comment>
<feature type="active site" description="Nucleophile" evidence="4">
    <location>
        <position position="84"/>
    </location>
</feature>
<accession>E5Y9P0</accession>
<dbReference type="Proteomes" id="UP000006034">
    <property type="component" value="Unassembled WGS sequence"/>
</dbReference>
<keyword evidence="8" id="KW-1185">Reference proteome</keyword>
<reference evidence="7 8" key="1">
    <citation type="submission" date="2010-10" db="EMBL/GenBank/DDBJ databases">
        <authorList>
            <consortium name="The Broad Institute Genome Sequencing Platform"/>
            <person name="Ward D."/>
            <person name="Earl A."/>
            <person name="Feldgarden M."/>
            <person name="Young S.K."/>
            <person name="Gargeya S."/>
            <person name="Zeng Q."/>
            <person name="Alvarado L."/>
            <person name="Berlin A."/>
            <person name="Bochicchio J."/>
            <person name="Chapman S.B."/>
            <person name="Chen Z."/>
            <person name="Freedman E."/>
            <person name="Gellesch M."/>
            <person name="Goldberg J."/>
            <person name="Griggs A."/>
            <person name="Gujja S."/>
            <person name="Heilman E."/>
            <person name="Heiman D."/>
            <person name="Howarth C."/>
            <person name="Mehta T."/>
            <person name="Neiman D."/>
            <person name="Pearson M."/>
            <person name="Roberts A."/>
            <person name="Saif S."/>
            <person name="Shea T."/>
            <person name="Shenoy N."/>
            <person name="Sisk P."/>
            <person name="Stolte C."/>
            <person name="Sykes S."/>
            <person name="White J."/>
            <person name="Yandava C."/>
            <person name="Allen-Vercoe E."/>
            <person name="Sibley C."/>
            <person name="Ambrose C.E."/>
            <person name="Strauss J."/>
            <person name="Daigneault M."/>
            <person name="Haas B."/>
            <person name="Nusbaum C."/>
            <person name="Birren B."/>
        </authorList>
    </citation>
    <scope>NUCLEOTIDE SEQUENCE [LARGE SCALE GENOMIC DNA]</scope>
    <source>
        <strain evidence="7 8">3_1_6</strain>
    </source>
</reference>
<keyword evidence="3 5" id="KW-0663">Pyridoxal phosphate</keyword>
<evidence type="ECO:0000313" key="7">
    <source>
        <dbReference type="EMBL" id="EFV43295.2"/>
    </source>
</evidence>
<gene>
    <name evidence="7" type="ORF">HMPREF0179_02818</name>
</gene>
<dbReference type="InterPro" id="IPR027278">
    <property type="entry name" value="ACCD_DCysDesulf"/>
</dbReference>
<evidence type="ECO:0000259" key="6">
    <source>
        <dbReference type="Pfam" id="PF00291"/>
    </source>
</evidence>
<dbReference type="GO" id="GO:0019148">
    <property type="term" value="F:D-cysteine desulfhydrase activity"/>
    <property type="evidence" value="ECO:0007669"/>
    <property type="project" value="TreeGrafter"/>
</dbReference>
<dbReference type="InterPro" id="IPR001926">
    <property type="entry name" value="TrpB-like_PALP"/>
</dbReference>
<dbReference type="eggNOG" id="COG2515">
    <property type="taxonomic scope" value="Bacteria"/>
</dbReference>
<evidence type="ECO:0000256" key="4">
    <source>
        <dbReference type="PIRSR" id="PIRSR006278-1"/>
    </source>
</evidence>
<dbReference type="EMBL" id="ADCP02000001">
    <property type="protein sequence ID" value="EFV43295.2"/>
    <property type="molecule type" value="Genomic_DNA"/>
</dbReference>
<evidence type="ECO:0000256" key="2">
    <source>
        <dbReference type="ARBA" id="ARBA00008639"/>
    </source>
</evidence>
<protein>
    <recommendedName>
        <fullName evidence="6">Tryptophan synthase beta chain-like PALP domain-containing protein</fullName>
    </recommendedName>
</protein>
<comment type="similarity">
    <text evidence="2">Belongs to the ACC deaminase/D-cysteine desulfhydrase family.</text>
</comment>
<sequence>MIEHIRQRIAHAPRIPLGVWPTPFMAMDHLRETIGSSCPRLWVKREDLTPLGAGGNKVRKLEFVLARAMAEGADVLLNTGEVQSNQVVQTAAAAAHLGIPCELFLGCMDPPLSEDEKDTGNILLCRILGARIHLLPPGEDRAAAMRTRAEELKKEGRHPYIIPRGSSTQEGSLGSLSCFFELLEQAVEHDFVPDAIVVTVGSSGTTAGFLVGAQAMRRTMNRKIGIWAFDVFGSEYPVSAHDRIMSHAEESWRSLELPGNCGEDSLHLSGEFVGPGYCRPYQGMLDAVRLVAGAEGFVADPNYTGKCLAGLLHLLRSGVFRPDQNIVYLHSGGLPALFAMHRYFN</sequence>
<evidence type="ECO:0000256" key="5">
    <source>
        <dbReference type="PIRSR" id="PIRSR006278-2"/>
    </source>
</evidence>
<reference evidence="7 8" key="2">
    <citation type="submission" date="2013-04" db="EMBL/GenBank/DDBJ databases">
        <title>The Genome Sequence of Bilophila wadsworthia 3_1_6.</title>
        <authorList>
            <consortium name="The Broad Institute Genomics Platform"/>
            <person name="Earl A."/>
            <person name="Ward D."/>
            <person name="Feldgarden M."/>
            <person name="Gevers D."/>
            <person name="Sibley C."/>
            <person name="Strauss J."/>
            <person name="Allen-Vercoe E."/>
            <person name="Walker B."/>
            <person name="Young S."/>
            <person name="Zeng Q."/>
            <person name="Gargeya S."/>
            <person name="Fitzgerald M."/>
            <person name="Haas B."/>
            <person name="Abouelleil A."/>
            <person name="Allen A.W."/>
            <person name="Alvarado L."/>
            <person name="Arachchi H.M."/>
            <person name="Berlin A.M."/>
            <person name="Chapman S.B."/>
            <person name="Gainer-Dewar J."/>
            <person name="Goldberg J."/>
            <person name="Griggs A."/>
            <person name="Gujja S."/>
            <person name="Hansen M."/>
            <person name="Howarth C."/>
            <person name="Imamovic A."/>
            <person name="Ireland A."/>
            <person name="Larimer J."/>
            <person name="McCowan C."/>
            <person name="Murphy C."/>
            <person name="Pearson M."/>
            <person name="Poon T.W."/>
            <person name="Priest M."/>
            <person name="Roberts A."/>
            <person name="Saif S."/>
            <person name="Shea T."/>
            <person name="Sisk P."/>
            <person name="Sykes S."/>
            <person name="Wortman J."/>
            <person name="Nusbaum C."/>
            <person name="Birren B."/>
        </authorList>
    </citation>
    <scope>NUCLEOTIDE SEQUENCE [LARGE SCALE GENOMIC DNA]</scope>
    <source>
        <strain evidence="7 8">3_1_6</strain>
    </source>
</reference>
<feature type="modified residue" description="N6-(pyridoxal phosphate)lysine" evidence="5">
    <location>
        <position position="57"/>
    </location>
</feature>
<evidence type="ECO:0000313" key="8">
    <source>
        <dbReference type="Proteomes" id="UP000006034"/>
    </source>
</evidence>
<dbReference type="Gene3D" id="3.40.50.1100">
    <property type="match status" value="2"/>
</dbReference>
<proteinExistence type="inferred from homology"/>
<evidence type="ECO:0000256" key="1">
    <source>
        <dbReference type="ARBA" id="ARBA00001933"/>
    </source>
</evidence>
<dbReference type="PANTHER" id="PTHR43780:SF2">
    <property type="entry name" value="1-AMINOCYCLOPROPANE-1-CARBOXYLATE DEAMINASE-RELATED"/>
    <property type="match status" value="1"/>
</dbReference>
<dbReference type="SUPFAM" id="SSF53686">
    <property type="entry name" value="Tryptophan synthase beta subunit-like PLP-dependent enzymes"/>
    <property type="match status" value="1"/>
</dbReference>
<name>E5Y9P0_BILW3</name>
<comment type="caution">
    <text evidence="7">The sequence shown here is derived from an EMBL/GenBank/DDBJ whole genome shotgun (WGS) entry which is preliminary data.</text>
</comment>
<dbReference type="PANTHER" id="PTHR43780">
    <property type="entry name" value="1-AMINOCYCLOPROPANE-1-CARBOXYLATE DEAMINASE-RELATED"/>
    <property type="match status" value="1"/>
</dbReference>
<dbReference type="PIRSF" id="PIRSF006278">
    <property type="entry name" value="ACCD_DCysDesulf"/>
    <property type="match status" value="1"/>
</dbReference>
<dbReference type="HOGENOM" id="CLU_048897_1_0_7"/>
<dbReference type="InterPro" id="IPR036052">
    <property type="entry name" value="TrpB-like_PALP_sf"/>
</dbReference>
<dbReference type="AlphaFoldDB" id="E5Y9P0"/>
<dbReference type="OrthoDB" id="9801249at2"/>